<dbReference type="InterPro" id="IPR029063">
    <property type="entry name" value="SAM-dependent_MTases_sf"/>
</dbReference>
<organism evidence="3 4">
    <name type="scientific">Candidatus Doudnabacteria bacterium RIFCSPHIGHO2_01_FULL_41_86</name>
    <dbReference type="NCBI Taxonomy" id="1817821"/>
    <lineage>
        <taxon>Bacteria</taxon>
        <taxon>Candidatus Doudnaibacteriota</taxon>
    </lineage>
</organism>
<dbReference type="EMBL" id="MFEH01000006">
    <property type="protein sequence ID" value="OGE73605.1"/>
    <property type="molecule type" value="Genomic_DNA"/>
</dbReference>
<dbReference type="InterPro" id="IPR025714">
    <property type="entry name" value="Methyltranfer_dom"/>
</dbReference>
<dbReference type="Gene3D" id="3.40.50.150">
    <property type="entry name" value="Vaccinia Virus protein VP39"/>
    <property type="match status" value="1"/>
</dbReference>
<evidence type="ECO:0000313" key="4">
    <source>
        <dbReference type="Proteomes" id="UP000177610"/>
    </source>
</evidence>
<dbReference type="GO" id="GO:0016740">
    <property type="term" value="F:transferase activity"/>
    <property type="evidence" value="ECO:0007669"/>
    <property type="project" value="UniProtKB-KW"/>
</dbReference>
<dbReference type="PANTHER" id="PTHR43861:SF3">
    <property type="entry name" value="PUTATIVE (AFU_ORTHOLOGUE AFUA_2G14390)-RELATED"/>
    <property type="match status" value="1"/>
</dbReference>
<sequence length="178" mass="19124">MSTKFIDPEKVLFAAGLTSNQTVADFGAGSGFYSLAAAKIVGDGGMVYSLDIQEPVLDHIAAEARLKKLRNIRTIQADLEQKEAIKEIPAGTVDLVLLVNISHQLKNLVNIYAEAYRVLKSGGKVLVVEWNDQPGPVGPTSGTRITESEVSKAAIKATFKPAGTLHVGSYHYGLIFIK</sequence>
<accession>A0A1F5N7I0</accession>
<dbReference type="AlphaFoldDB" id="A0A1F5N7I0"/>
<name>A0A1F5N7I0_9BACT</name>
<dbReference type="STRING" id="1817821.A2717_00090"/>
<comment type="caution">
    <text evidence="3">The sequence shown here is derived from an EMBL/GenBank/DDBJ whole genome shotgun (WGS) entry which is preliminary data.</text>
</comment>
<dbReference type="Proteomes" id="UP000177610">
    <property type="component" value="Unassembled WGS sequence"/>
</dbReference>
<evidence type="ECO:0000256" key="1">
    <source>
        <dbReference type="ARBA" id="ARBA00022679"/>
    </source>
</evidence>
<dbReference type="PANTHER" id="PTHR43861">
    <property type="entry name" value="TRANS-ACONITATE 2-METHYLTRANSFERASE-RELATED"/>
    <property type="match status" value="1"/>
</dbReference>
<dbReference type="SUPFAM" id="SSF53335">
    <property type="entry name" value="S-adenosyl-L-methionine-dependent methyltransferases"/>
    <property type="match status" value="1"/>
</dbReference>
<feature type="domain" description="Methyltransferase" evidence="2">
    <location>
        <begin position="18"/>
        <end position="131"/>
    </location>
</feature>
<keyword evidence="1" id="KW-0808">Transferase</keyword>
<dbReference type="Pfam" id="PF13847">
    <property type="entry name" value="Methyltransf_31"/>
    <property type="match status" value="1"/>
</dbReference>
<proteinExistence type="predicted"/>
<protein>
    <recommendedName>
        <fullName evidence="2">Methyltransferase domain-containing protein</fullName>
    </recommendedName>
</protein>
<evidence type="ECO:0000313" key="3">
    <source>
        <dbReference type="EMBL" id="OGE73605.1"/>
    </source>
</evidence>
<evidence type="ECO:0000259" key="2">
    <source>
        <dbReference type="Pfam" id="PF13847"/>
    </source>
</evidence>
<dbReference type="CDD" id="cd02440">
    <property type="entry name" value="AdoMet_MTases"/>
    <property type="match status" value="1"/>
</dbReference>
<reference evidence="3 4" key="1">
    <citation type="journal article" date="2016" name="Nat. Commun.">
        <title>Thousands of microbial genomes shed light on interconnected biogeochemical processes in an aquifer system.</title>
        <authorList>
            <person name="Anantharaman K."/>
            <person name="Brown C.T."/>
            <person name="Hug L.A."/>
            <person name="Sharon I."/>
            <person name="Castelle C.J."/>
            <person name="Probst A.J."/>
            <person name="Thomas B.C."/>
            <person name="Singh A."/>
            <person name="Wilkins M.J."/>
            <person name="Karaoz U."/>
            <person name="Brodie E.L."/>
            <person name="Williams K.H."/>
            <person name="Hubbard S.S."/>
            <person name="Banfield J.F."/>
        </authorList>
    </citation>
    <scope>NUCLEOTIDE SEQUENCE [LARGE SCALE GENOMIC DNA]</scope>
</reference>
<gene>
    <name evidence="3" type="ORF">A2717_00090</name>
</gene>